<dbReference type="SUPFAM" id="SSF47413">
    <property type="entry name" value="lambda repressor-like DNA-binding domains"/>
    <property type="match status" value="1"/>
</dbReference>
<feature type="domain" description="HTH cro/C1-type" evidence="1">
    <location>
        <begin position="11"/>
        <end position="64"/>
    </location>
</feature>
<dbReference type="CDD" id="cd00093">
    <property type="entry name" value="HTH_XRE"/>
    <property type="match status" value="1"/>
</dbReference>
<evidence type="ECO:0000313" key="2">
    <source>
        <dbReference type="EMBL" id="MBM0108329.1"/>
    </source>
</evidence>
<evidence type="ECO:0000259" key="1">
    <source>
        <dbReference type="PROSITE" id="PS50943"/>
    </source>
</evidence>
<proteinExistence type="predicted"/>
<dbReference type="InterPro" id="IPR001387">
    <property type="entry name" value="Cro/C1-type_HTH"/>
</dbReference>
<dbReference type="RefSeq" id="WP_203170497.1">
    <property type="nucleotide sequence ID" value="NZ_JAEVLS010000008.1"/>
</dbReference>
<dbReference type="Proteomes" id="UP000661077">
    <property type="component" value="Unassembled WGS sequence"/>
</dbReference>
<gene>
    <name evidence="2" type="ORF">JM946_26660</name>
</gene>
<keyword evidence="3" id="KW-1185">Reference proteome</keyword>
<dbReference type="PROSITE" id="PS50943">
    <property type="entry name" value="HTH_CROC1"/>
    <property type="match status" value="1"/>
</dbReference>
<dbReference type="SMART" id="SM00530">
    <property type="entry name" value="HTH_XRE"/>
    <property type="match status" value="1"/>
</dbReference>
<accession>A0ABS1X523</accession>
<dbReference type="Gene3D" id="1.10.260.40">
    <property type="entry name" value="lambda repressor-like DNA-binding domains"/>
    <property type="match status" value="1"/>
</dbReference>
<reference evidence="2 3" key="1">
    <citation type="journal article" date="2021" name="Int. J. Syst. Evol. Microbiol.">
        <title>Steroidobacter gossypii sp. nov., isolated from soil of cotton cropping field.</title>
        <authorList>
            <person name="Huang R."/>
            <person name="Yang S."/>
            <person name="Zhen C."/>
            <person name="Liu W."/>
        </authorList>
    </citation>
    <scope>NUCLEOTIDE SEQUENCE [LARGE SCALE GENOMIC DNA]</scope>
    <source>
        <strain evidence="2 3">S1-65</strain>
    </source>
</reference>
<sequence>MSECAQIIAVLKRSLKARGTTYRDLAKAVGLSEASVKRIFAEETFSLTRLEQICTALGLSIVEVAKMAAQQTTPGGQELSVEQEQVLAEDSRLLACFHLLINGHKPAAIAEELDLSERDLRRLLVKLDAARLIELQPKMKVRLRTSNVIVWRSDGPVRRLYEQRVKREFLQSDFAGRNEFIGFSSAELSEASAKILTRKLEGLARDFAELAALDAGVRDKGKRSIGLLLALRPWVFSMYDGLRKRA</sequence>
<name>A0ABS1X523_9GAMM</name>
<comment type="caution">
    <text evidence="2">The sequence shown here is derived from an EMBL/GenBank/DDBJ whole genome shotgun (WGS) entry which is preliminary data.</text>
</comment>
<evidence type="ECO:0000313" key="3">
    <source>
        <dbReference type="Proteomes" id="UP000661077"/>
    </source>
</evidence>
<dbReference type="Pfam" id="PF13443">
    <property type="entry name" value="HTH_26"/>
    <property type="match status" value="1"/>
</dbReference>
<organism evidence="2 3">
    <name type="scientific">Steroidobacter gossypii</name>
    <dbReference type="NCBI Taxonomy" id="2805490"/>
    <lineage>
        <taxon>Bacteria</taxon>
        <taxon>Pseudomonadati</taxon>
        <taxon>Pseudomonadota</taxon>
        <taxon>Gammaproteobacteria</taxon>
        <taxon>Steroidobacterales</taxon>
        <taxon>Steroidobacteraceae</taxon>
        <taxon>Steroidobacter</taxon>
    </lineage>
</organism>
<dbReference type="InterPro" id="IPR010982">
    <property type="entry name" value="Lambda_DNA-bd_dom_sf"/>
</dbReference>
<dbReference type="EMBL" id="JAEVLS010000008">
    <property type="protein sequence ID" value="MBM0108329.1"/>
    <property type="molecule type" value="Genomic_DNA"/>
</dbReference>
<protein>
    <submittedName>
        <fullName evidence="2">Helix-turn-helix transcriptional regulator</fullName>
    </submittedName>
</protein>